<dbReference type="PANTHER" id="PTHR46401">
    <property type="entry name" value="GLYCOSYLTRANSFERASE WBBK-RELATED"/>
    <property type="match status" value="1"/>
</dbReference>
<dbReference type="RefSeq" id="WP_194312741.1">
    <property type="nucleotide sequence ID" value="NZ_JADHEC010000033.1"/>
</dbReference>
<dbReference type="GO" id="GO:0016757">
    <property type="term" value="F:glycosyltransferase activity"/>
    <property type="evidence" value="ECO:0007669"/>
    <property type="project" value="TreeGrafter"/>
</dbReference>
<dbReference type="Gene3D" id="3.40.50.2000">
    <property type="entry name" value="Glycogen Phosphorylase B"/>
    <property type="match status" value="1"/>
</dbReference>
<proteinExistence type="predicted"/>
<name>A0A930XWS8_9FLAO</name>
<reference evidence="2" key="1">
    <citation type="submission" date="2020-11" db="EMBL/GenBank/DDBJ databases">
        <title>Genome of Flavobacterium soyangense.</title>
        <authorList>
            <person name="Liu Q."/>
            <person name="Xin Y.-H."/>
        </authorList>
    </citation>
    <scope>NUCLEOTIDE SEQUENCE</scope>
    <source>
        <strain evidence="2">CGMCC 1.13493</strain>
    </source>
</reference>
<dbReference type="AlphaFoldDB" id="A0A930XWS8"/>
<organism evidence="2 3">
    <name type="scientific">Flavobacterium soyangense</name>
    <dbReference type="NCBI Taxonomy" id="2023265"/>
    <lineage>
        <taxon>Bacteria</taxon>
        <taxon>Pseudomonadati</taxon>
        <taxon>Bacteroidota</taxon>
        <taxon>Flavobacteriia</taxon>
        <taxon>Flavobacteriales</taxon>
        <taxon>Flavobacteriaceae</taxon>
        <taxon>Flavobacterium</taxon>
    </lineage>
</organism>
<evidence type="ECO:0000313" key="3">
    <source>
        <dbReference type="Proteomes" id="UP000646211"/>
    </source>
</evidence>
<gene>
    <name evidence="2" type="ORF">IR213_13010</name>
</gene>
<evidence type="ECO:0000256" key="1">
    <source>
        <dbReference type="ARBA" id="ARBA00022679"/>
    </source>
</evidence>
<dbReference type="SUPFAM" id="SSF53756">
    <property type="entry name" value="UDP-Glycosyltransferase/glycogen phosphorylase"/>
    <property type="match status" value="1"/>
</dbReference>
<comment type="caution">
    <text evidence="2">The sequence shown here is derived from an EMBL/GenBank/DDBJ whole genome shotgun (WGS) entry which is preliminary data.</text>
</comment>
<keyword evidence="3" id="KW-1185">Reference proteome</keyword>
<evidence type="ECO:0000313" key="2">
    <source>
        <dbReference type="EMBL" id="MBF2709502.1"/>
    </source>
</evidence>
<dbReference type="PANTHER" id="PTHR46401:SF2">
    <property type="entry name" value="GLYCOSYLTRANSFERASE WBBK-RELATED"/>
    <property type="match status" value="1"/>
</dbReference>
<dbReference type="Proteomes" id="UP000646211">
    <property type="component" value="Unassembled WGS sequence"/>
</dbReference>
<dbReference type="Pfam" id="PF13692">
    <property type="entry name" value="Glyco_trans_1_4"/>
    <property type="match status" value="1"/>
</dbReference>
<dbReference type="EMBL" id="JADHEC010000033">
    <property type="protein sequence ID" value="MBF2709502.1"/>
    <property type="molecule type" value="Genomic_DNA"/>
</dbReference>
<keyword evidence="1" id="KW-0808">Transferase</keyword>
<sequence>MIANQHVLIIGFVWPEPNSSAAGGRMLQLIAVFKKMGLEVTFASPAMDSDYMIDLNSLGVSKKSIALNCSSFDDYAKDLNPAIVLFDRFMMEEQFGWRVAENCPDTLRLLDTEDLHCLRLARQKAFKENRYFSTDDLLVEEVAKREIASILRSDISLMIAEFEMELLQSVFKIDSSLLFYLPLLLDPIEESTIQNLPSFEERNNFVFIGNFLHEPNWNAVQYLKETIWPLIRKQMPEAVLQIYGAYPSQKVLLLHQPKDGFYIMGRANDAQEFVKNARVVLAPLRFGAGIKGKLVEAMQCGTPSVTTTIGAESMCGVLPWNGFITDDSQVFADKAVQLYQDKTLWRKAQENGFEIIEKRYLKSLFVDDFMLHVLKVQTDLKLHRLDNFMGTLLQHHTLTSTKYMSRWIQEKNKRI</sequence>
<protein>
    <submittedName>
        <fullName evidence="2">Glycosyltransferase family 4 protein</fullName>
    </submittedName>
</protein>
<dbReference type="CDD" id="cd03801">
    <property type="entry name" value="GT4_PimA-like"/>
    <property type="match status" value="1"/>
</dbReference>
<accession>A0A930XWS8</accession>
<dbReference type="GO" id="GO:0009103">
    <property type="term" value="P:lipopolysaccharide biosynthetic process"/>
    <property type="evidence" value="ECO:0007669"/>
    <property type="project" value="TreeGrafter"/>
</dbReference>